<dbReference type="Proteomes" id="UP000076234">
    <property type="component" value="Chromosome"/>
</dbReference>
<dbReference type="KEGG" id="ster:AOA14_04525"/>
<gene>
    <name evidence="1" type="ORF">AOA14_04525</name>
</gene>
<accession>A0A142VX49</accession>
<proteinExistence type="predicted"/>
<evidence type="ECO:0000313" key="1">
    <source>
        <dbReference type="EMBL" id="AMU93867.1"/>
    </source>
</evidence>
<evidence type="ECO:0000313" key="2">
    <source>
        <dbReference type="Proteomes" id="UP000076234"/>
    </source>
</evidence>
<dbReference type="RefSeq" id="WP_202988384.1">
    <property type="nucleotide sequence ID" value="NZ_CP013342.1"/>
</dbReference>
<sequence length="204" mass="22186">MDLNELLHHHQMALMAVGRARREGQSVPNFDLPRYYAKRINEYRERRGLDGNAEAIAALVAPPVDPVDAMDDLVSDVLIAELLMAKAFERANHDNPAAGGSDPRPFDIRATLLAVGRDFYGALGLENGQLAAAIDAASARSAWEGEGGGLRPPADEDEEEEGIVRTYAERYAVGGYRYSNLDDAKAAARRLRGATRGDQQAKLP</sequence>
<name>A0A142VX49_9SPHN</name>
<dbReference type="EMBL" id="CP013342">
    <property type="protein sequence ID" value="AMU93867.1"/>
    <property type="molecule type" value="Genomic_DNA"/>
</dbReference>
<organism evidence="1 2">
    <name type="scientific">Sphingopyxis terrae subsp. terrae NBRC 15098</name>
    <dbReference type="NCBI Taxonomy" id="1219058"/>
    <lineage>
        <taxon>Bacteria</taxon>
        <taxon>Pseudomonadati</taxon>
        <taxon>Pseudomonadota</taxon>
        <taxon>Alphaproteobacteria</taxon>
        <taxon>Sphingomonadales</taxon>
        <taxon>Sphingomonadaceae</taxon>
        <taxon>Sphingopyxis</taxon>
    </lineage>
</organism>
<dbReference type="AlphaFoldDB" id="A0A142VX49"/>
<reference evidence="2" key="1">
    <citation type="submission" date="2015-11" db="EMBL/GenBank/DDBJ databases">
        <title>Complete genome sequence of a polyethylene glycol-degrading strain Sphingopyxis terrae strain 203-1 (NBRC 15098).</title>
        <authorList>
            <person name="Yoshiyuki O."/>
            <person name="Shouta N."/>
            <person name="Nagata Y."/>
            <person name="Numata M."/>
            <person name="Tsuchikane K."/>
            <person name="Hosoyama A."/>
            <person name="Yamazoe A."/>
            <person name="Tsuda M."/>
            <person name="Fujita N."/>
            <person name="Kawai F."/>
        </authorList>
    </citation>
    <scope>NUCLEOTIDE SEQUENCE [LARGE SCALE GENOMIC DNA]</scope>
    <source>
        <strain evidence="2">203-1</strain>
    </source>
</reference>
<protein>
    <submittedName>
        <fullName evidence="1">Uncharacterized protein</fullName>
    </submittedName>
</protein>
<reference evidence="1 2" key="2">
    <citation type="journal article" date="2016" name="Genome Announc.">
        <title>Complete Genome Sequence of Sphingopyxis terrae Strain 203-1 (NBRC 111660), a Polyethylene Glycol Degrader.</title>
        <authorList>
            <person name="Ohtsubo Y."/>
            <person name="Nonoyama S."/>
            <person name="Nagata Y."/>
            <person name="Numata M."/>
            <person name="Tsuchikane K."/>
            <person name="Hosoyama A."/>
            <person name="Yamazoe A."/>
            <person name="Tsuda M."/>
            <person name="Fujita N."/>
            <person name="Kawai F."/>
        </authorList>
    </citation>
    <scope>NUCLEOTIDE SEQUENCE [LARGE SCALE GENOMIC DNA]</scope>
    <source>
        <strain evidence="1 2">203-1</strain>
    </source>
</reference>